<evidence type="ECO:0000313" key="5">
    <source>
        <dbReference type="Proteomes" id="UP000696280"/>
    </source>
</evidence>
<dbReference type="GO" id="GO:0005737">
    <property type="term" value="C:cytoplasm"/>
    <property type="evidence" value="ECO:0007669"/>
    <property type="project" value="TreeGrafter"/>
</dbReference>
<sequence length="352" mass="39566">MAPTMPPTPPSEADIDIPPSTTTTTIPPTKPHTHTIIFLHGREDYGSDLANSLFDSKSSSPTTCASGPLSLRELFPSVKWVFPTALLRYCARRDEEFQKSSFASLLEGEEFISQWFDVWDLHNPGERKGLMREGLRESIRQIEGIVEEEAGIIGSSNVILGGISQGCAAGIYAVLVTGMRIGGFMGISSWLPFLKDIERMPAACQRKIEGVSAHIQEFLGYHGYQPPKNGNTCYDKFPMFFSHSKDDETVPFAYGEALYRNVSCIMDNHDNIIFRQYKDGGHWIHPRHGVDDMFVFLHHSVGIPRNELEVTDERSGALEQARNVGYEERCKMLAEAELRNIEREMEESMKIS</sequence>
<keyword evidence="5" id="KW-1185">Reference proteome</keyword>
<evidence type="ECO:0000313" key="4">
    <source>
        <dbReference type="EMBL" id="CAG8951060.1"/>
    </source>
</evidence>
<dbReference type="InterPro" id="IPR029058">
    <property type="entry name" value="AB_hydrolase_fold"/>
</dbReference>
<dbReference type="InterPro" id="IPR050565">
    <property type="entry name" value="LYPA1-2/EST-like"/>
</dbReference>
<name>A0A9N9KS00_9HELO</name>
<dbReference type="EMBL" id="CAJVRL010000039">
    <property type="protein sequence ID" value="CAG8951060.1"/>
    <property type="molecule type" value="Genomic_DNA"/>
</dbReference>
<dbReference type="GO" id="GO:0008474">
    <property type="term" value="F:palmitoyl-(protein) hydrolase activity"/>
    <property type="evidence" value="ECO:0007669"/>
    <property type="project" value="TreeGrafter"/>
</dbReference>
<dbReference type="SUPFAM" id="SSF53474">
    <property type="entry name" value="alpha/beta-Hydrolases"/>
    <property type="match status" value="1"/>
</dbReference>
<feature type="compositionally biased region" description="Pro residues" evidence="2">
    <location>
        <begin position="1"/>
        <end position="10"/>
    </location>
</feature>
<dbReference type="Proteomes" id="UP000696280">
    <property type="component" value="Unassembled WGS sequence"/>
</dbReference>
<comment type="similarity">
    <text evidence="1">Belongs to the AB hydrolase superfamily. AB hydrolase 2 family.</text>
</comment>
<dbReference type="GO" id="GO:0052689">
    <property type="term" value="F:carboxylic ester hydrolase activity"/>
    <property type="evidence" value="ECO:0007669"/>
    <property type="project" value="TreeGrafter"/>
</dbReference>
<feature type="compositionally biased region" description="Low complexity" evidence="2">
    <location>
        <begin position="16"/>
        <end position="27"/>
    </location>
</feature>
<feature type="domain" description="Phospholipase/carboxylesterase/thioesterase" evidence="3">
    <location>
        <begin position="110"/>
        <end position="215"/>
    </location>
</feature>
<dbReference type="InterPro" id="IPR003140">
    <property type="entry name" value="PLipase/COase/thioEstase"/>
</dbReference>
<dbReference type="OrthoDB" id="2418081at2759"/>
<organism evidence="4 5">
    <name type="scientific">Hymenoscyphus fraxineus</name>
    <dbReference type="NCBI Taxonomy" id="746836"/>
    <lineage>
        <taxon>Eukaryota</taxon>
        <taxon>Fungi</taxon>
        <taxon>Dikarya</taxon>
        <taxon>Ascomycota</taxon>
        <taxon>Pezizomycotina</taxon>
        <taxon>Leotiomycetes</taxon>
        <taxon>Helotiales</taxon>
        <taxon>Helotiaceae</taxon>
        <taxon>Hymenoscyphus</taxon>
    </lineage>
</organism>
<dbReference type="Pfam" id="PF02230">
    <property type="entry name" value="Abhydrolase_2"/>
    <property type="match status" value="1"/>
</dbReference>
<protein>
    <recommendedName>
        <fullName evidence="3">Phospholipase/carboxylesterase/thioesterase domain-containing protein</fullName>
    </recommendedName>
</protein>
<reference evidence="4" key="1">
    <citation type="submission" date="2021-07" db="EMBL/GenBank/DDBJ databases">
        <authorList>
            <person name="Durling M."/>
        </authorList>
    </citation>
    <scope>NUCLEOTIDE SEQUENCE</scope>
</reference>
<feature type="region of interest" description="Disordered" evidence="2">
    <location>
        <begin position="1"/>
        <end position="32"/>
    </location>
</feature>
<dbReference type="Gene3D" id="3.40.50.1820">
    <property type="entry name" value="alpha/beta hydrolase"/>
    <property type="match status" value="1"/>
</dbReference>
<dbReference type="PANTHER" id="PTHR10655">
    <property type="entry name" value="LYSOPHOSPHOLIPASE-RELATED"/>
    <property type="match status" value="1"/>
</dbReference>
<comment type="caution">
    <text evidence="4">The sequence shown here is derived from an EMBL/GenBank/DDBJ whole genome shotgun (WGS) entry which is preliminary data.</text>
</comment>
<gene>
    <name evidence="4" type="ORF">HYFRA_00006458</name>
</gene>
<accession>A0A9N9KS00</accession>
<dbReference type="AlphaFoldDB" id="A0A9N9KS00"/>
<evidence type="ECO:0000256" key="2">
    <source>
        <dbReference type="SAM" id="MobiDB-lite"/>
    </source>
</evidence>
<proteinExistence type="inferred from homology"/>
<evidence type="ECO:0000259" key="3">
    <source>
        <dbReference type="Pfam" id="PF02230"/>
    </source>
</evidence>
<evidence type="ECO:0000256" key="1">
    <source>
        <dbReference type="ARBA" id="ARBA00006499"/>
    </source>
</evidence>
<dbReference type="PANTHER" id="PTHR10655:SF63">
    <property type="entry name" value="PHOSPHOLIPASE_CARBOXYLESTERASE_THIOESTERASE DOMAIN-CONTAINING PROTEIN"/>
    <property type="match status" value="1"/>
</dbReference>